<dbReference type="Pfam" id="PF13434">
    <property type="entry name" value="Lys_Orn_oxgnase"/>
    <property type="match status" value="1"/>
</dbReference>
<evidence type="ECO:0000256" key="13">
    <source>
        <dbReference type="ARBA" id="ARBA00049248"/>
    </source>
</evidence>
<dbReference type="EMBL" id="JBFTWV010000082">
    <property type="protein sequence ID" value="KAL2788248.1"/>
    <property type="molecule type" value="Genomic_DNA"/>
</dbReference>
<keyword evidence="9" id="KW-0521">NADP</keyword>
<evidence type="ECO:0000256" key="11">
    <source>
        <dbReference type="ARBA" id="ARBA00030351"/>
    </source>
</evidence>
<evidence type="ECO:0000256" key="6">
    <source>
        <dbReference type="ARBA" id="ARBA00018612"/>
    </source>
</evidence>
<evidence type="ECO:0000256" key="7">
    <source>
        <dbReference type="ARBA" id="ARBA00022630"/>
    </source>
</evidence>
<dbReference type="InterPro" id="IPR051209">
    <property type="entry name" value="FAD-bind_Monooxygenase_sf"/>
</dbReference>
<keyword evidence="8" id="KW-0274">FAD</keyword>
<keyword evidence="14" id="KW-1133">Transmembrane helix</keyword>
<dbReference type="InterPro" id="IPR036188">
    <property type="entry name" value="FAD/NAD-bd_sf"/>
</dbReference>
<comment type="similarity">
    <text evidence="4">Belongs to the FAD-binding monooxygenase family.</text>
</comment>
<comment type="pathway">
    <text evidence="2">Siderophore biosynthesis.</text>
</comment>
<evidence type="ECO:0000256" key="3">
    <source>
        <dbReference type="ARBA" id="ARBA00007588"/>
    </source>
</evidence>
<evidence type="ECO:0000256" key="5">
    <source>
        <dbReference type="ARBA" id="ARBA00012881"/>
    </source>
</evidence>
<name>A0ABR4FZ96_9EURO</name>
<proteinExistence type="inferred from homology"/>
<reference evidence="15 16" key="1">
    <citation type="submission" date="2024-07" db="EMBL/GenBank/DDBJ databases">
        <title>Section-level genome sequencing and comparative genomics of Aspergillus sections Usti and Cavernicolus.</title>
        <authorList>
            <consortium name="Lawrence Berkeley National Laboratory"/>
            <person name="Nybo J.L."/>
            <person name="Vesth T.C."/>
            <person name="Theobald S."/>
            <person name="Frisvad J.C."/>
            <person name="Larsen T.O."/>
            <person name="Kjaerboelling I."/>
            <person name="Rothschild-Mancinelli K."/>
            <person name="Lyhne E.K."/>
            <person name="Kogle M.E."/>
            <person name="Barry K."/>
            <person name="Clum A."/>
            <person name="Na H."/>
            <person name="Ledsgaard L."/>
            <person name="Lin J."/>
            <person name="Lipzen A."/>
            <person name="Kuo A."/>
            <person name="Riley R."/>
            <person name="Mondo S."/>
            <person name="Labutti K."/>
            <person name="Haridas S."/>
            <person name="Pangalinan J."/>
            <person name="Salamov A.A."/>
            <person name="Simmons B.A."/>
            <person name="Magnuson J.K."/>
            <person name="Chen J."/>
            <person name="Drula E."/>
            <person name="Henrissat B."/>
            <person name="Wiebenga A."/>
            <person name="Lubbers R.J."/>
            <person name="Gomes A.C."/>
            <person name="Makela M.R."/>
            <person name="Stajich J."/>
            <person name="Grigoriev I.V."/>
            <person name="Mortensen U.H."/>
            <person name="De Vries R.P."/>
            <person name="Baker S.E."/>
            <person name="Andersen M.R."/>
        </authorList>
    </citation>
    <scope>NUCLEOTIDE SEQUENCE [LARGE SCALE GENOMIC DNA]</scope>
    <source>
        <strain evidence="15 16">CBS 209.92</strain>
    </source>
</reference>
<comment type="cofactor">
    <cofactor evidence="1">
        <name>FAD</name>
        <dbReference type="ChEBI" id="CHEBI:57692"/>
    </cofactor>
</comment>
<sequence>MSSSRVRILDPNEKPSPVFYPIAIIGAGAGGIGAACRLKHLGYDKFRVFERESGLGGTWWTNRYPGVSKTIYSSGSDFLDYLGTAVERAGITSNIRLNSEVTMEEVIQAKIVISAVGILSEPNKPIADLGASNGQVIHSARWPADTDLTGQDVVVVGSGCSAAQIVPALLQTPVKSLTQIMRTPPWVVPRLEEPGGKEAYAKWAPQIYGTVPLLGFFVPAASSLAHMTALAPPKYHRILTPQYPVGCKRRIFDSDWLKCMHDSRFTLASGSLTSVSDHEVNVRGPDASCKELTDRILKADTLILATGFDTHEFKHYLPVVGRDGISLQDQWATRGGPHAYMCTAVDGFPNFFMVRGPNTLTGHTSAIMTMENTIEYILRLIKPVLTGHVSIVEPKPEAVQAWDRAIQANTQATVFRVCTSWYKTGGRNVAVYPRSQVDYHLRCRFPRLSNWNRTMTVRGMNRQRRHWAIGYLAIATVCFGVLYAVL</sequence>
<keyword evidence="10" id="KW-0560">Oxidoreductase</keyword>
<protein>
    <recommendedName>
        <fullName evidence="6">L-ornithine N(5)-monooxygenase</fullName>
        <ecNumber evidence="5">1.14.13.196</ecNumber>
    </recommendedName>
    <alternativeName>
        <fullName evidence="11">L-ornithine N(5)-oxygenase</fullName>
    </alternativeName>
</protein>
<feature type="transmembrane region" description="Helical" evidence="14">
    <location>
        <begin position="468"/>
        <end position="485"/>
    </location>
</feature>
<dbReference type="EC" id="1.14.13.196" evidence="5"/>
<accession>A0ABR4FZ96</accession>
<keyword evidence="14" id="KW-0472">Membrane</keyword>
<comment type="catalytic activity">
    <reaction evidence="13">
        <text>L-ornithine + NADH + O2 = N(5)-hydroxy-L-ornithine + NAD(+) + H2O</text>
        <dbReference type="Rhea" id="RHEA:41512"/>
        <dbReference type="ChEBI" id="CHEBI:15377"/>
        <dbReference type="ChEBI" id="CHEBI:15379"/>
        <dbReference type="ChEBI" id="CHEBI:46911"/>
        <dbReference type="ChEBI" id="CHEBI:57540"/>
        <dbReference type="ChEBI" id="CHEBI:57945"/>
        <dbReference type="ChEBI" id="CHEBI:78275"/>
        <dbReference type="EC" id="1.14.13.196"/>
    </reaction>
</comment>
<evidence type="ECO:0000313" key="16">
    <source>
        <dbReference type="Proteomes" id="UP001610563"/>
    </source>
</evidence>
<evidence type="ECO:0000256" key="9">
    <source>
        <dbReference type="ARBA" id="ARBA00022857"/>
    </source>
</evidence>
<dbReference type="Gene3D" id="3.50.50.60">
    <property type="entry name" value="FAD/NAD(P)-binding domain"/>
    <property type="match status" value="3"/>
</dbReference>
<dbReference type="PANTHER" id="PTHR42877:SF10">
    <property type="entry name" value="L-ORNITHINE N(5)-OXYGENASE"/>
    <property type="match status" value="1"/>
</dbReference>
<comment type="catalytic activity">
    <reaction evidence="12">
        <text>L-ornithine + NADPH + O2 = N(5)-hydroxy-L-ornithine + NADP(+) + H2O</text>
        <dbReference type="Rhea" id="RHEA:41508"/>
        <dbReference type="ChEBI" id="CHEBI:15377"/>
        <dbReference type="ChEBI" id="CHEBI:15379"/>
        <dbReference type="ChEBI" id="CHEBI:46911"/>
        <dbReference type="ChEBI" id="CHEBI:57783"/>
        <dbReference type="ChEBI" id="CHEBI:58349"/>
        <dbReference type="ChEBI" id="CHEBI:78275"/>
        <dbReference type="EC" id="1.14.13.196"/>
    </reaction>
</comment>
<keyword evidence="7" id="KW-0285">Flavoprotein</keyword>
<gene>
    <name evidence="15" type="ORF">BJX66DRAFT_327241</name>
</gene>
<evidence type="ECO:0000256" key="1">
    <source>
        <dbReference type="ARBA" id="ARBA00001974"/>
    </source>
</evidence>
<organism evidence="15 16">
    <name type="scientific">Aspergillus keveii</name>
    <dbReference type="NCBI Taxonomy" id="714993"/>
    <lineage>
        <taxon>Eukaryota</taxon>
        <taxon>Fungi</taxon>
        <taxon>Dikarya</taxon>
        <taxon>Ascomycota</taxon>
        <taxon>Pezizomycotina</taxon>
        <taxon>Eurotiomycetes</taxon>
        <taxon>Eurotiomycetidae</taxon>
        <taxon>Eurotiales</taxon>
        <taxon>Aspergillaceae</taxon>
        <taxon>Aspergillus</taxon>
        <taxon>Aspergillus subgen. Nidulantes</taxon>
    </lineage>
</organism>
<dbReference type="PANTHER" id="PTHR42877">
    <property type="entry name" value="L-ORNITHINE N(5)-MONOOXYGENASE-RELATED"/>
    <property type="match status" value="1"/>
</dbReference>
<comment type="caution">
    <text evidence="15">The sequence shown here is derived from an EMBL/GenBank/DDBJ whole genome shotgun (WGS) entry which is preliminary data.</text>
</comment>
<evidence type="ECO:0000256" key="8">
    <source>
        <dbReference type="ARBA" id="ARBA00022827"/>
    </source>
</evidence>
<comment type="similarity">
    <text evidence="3">Belongs to the lysine N(6)-hydroxylase/L-ornithine N(5)-oxygenase family.</text>
</comment>
<evidence type="ECO:0000256" key="10">
    <source>
        <dbReference type="ARBA" id="ARBA00023002"/>
    </source>
</evidence>
<evidence type="ECO:0000256" key="2">
    <source>
        <dbReference type="ARBA" id="ARBA00004924"/>
    </source>
</evidence>
<evidence type="ECO:0000256" key="12">
    <source>
        <dbReference type="ARBA" id="ARBA00047598"/>
    </source>
</evidence>
<evidence type="ECO:0000313" key="15">
    <source>
        <dbReference type="EMBL" id="KAL2788248.1"/>
    </source>
</evidence>
<dbReference type="SUPFAM" id="SSF51905">
    <property type="entry name" value="FAD/NAD(P)-binding domain"/>
    <property type="match status" value="1"/>
</dbReference>
<dbReference type="Proteomes" id="UP001610563">
    <property type="component" value="Unassembled WGS sequence"/>
</dbReference>
<dbReference type="PRINTS" id="PR00419">
    <property type="entry name" value="ADXRDTASE"/>
</dbReference>
<keyword evidence="16" id="KW-1185">Reference proteome</keyword>
<dbReference type="Pfam" id="PF13450">
    <property type="entry name" value="NAD_binding_8"/>
    <property type="match status" value="1"/>
</dbReference>
<dbReference type="InterPro" id="IPR025700">
    <property type="entry name" value="Lys/Orn_oxygenase"/>
</dbReference>
<feature type="transmembrane region" description="Helical" evidence="14">
    <location>
        <begin position="18"/>
        <end position="38"/>
    </location>
</feature>
<keyword evidence="14" id="KW-0812">Transmembrane</keyword>
<evidence type="ECO:0000256" key="4">
    <source>
        <dbReference type="ARBA" id="ARBA00010139"/>
    </source>
</evidence>
<evidence type="ECO:0000256" key="14">
    <source>
        <dbReference type="SAM" id="Phobius"/>
    </source>
</evidence>